<dbReference type="AlphaFoldDB" id="A0A8X8W380"/>
<feature type="compositionally biased region" description="Polar residues" evidence="1">
    <location>
        <begin position="1"/>
        <end position="10"/>
    </location>
</feature>
<reference evidence="2" key="2">
    <citation type="submission" date="2020-08" db="EMBL/GenBank/DDBJ databases">
        <title>Plant Genome Project.</title>
        <authorList>
            <person name="Zhang R.-G."/>
        </authorList>
    </citation>
    <scope>NUCLEOTIDE SEQUENCE</scope>
    <source>
        <strain evidence="2">Huo1</strain>
        <tissue evidence="2">Leaf</tissue>
    </source>
</reference>
<protein>
    <submittedName>
        <fullName evidence="2">Uncharacterized protein</fullName>
    </submittedName>
</protein>
<evidence type="ECO:0000313" key="3">
    <source>
        <dbReference type="Proteomes" id="UP000298416"/>
    </source>
</evidence>
<reference evidence="2" key="1">
    <citation type="submission" date="2018-01" db="EMBL/GenBank/DDBJ databases">
        <authorList>
            <person name="Mao J.F."/>
        </authorList>
    </citation>
    <scope>NUCLEOTIDE SEQUENCE</scope>
    <source>
        <strain evidence="2">Huo1</strain>
        <tissue evidence="2">Leaf</tissue>
    </source>
</reference>
<comment type="caution">
    <text evidence="2">The sequence shown here is derived from an EMBL/GenBank/DDBJ whole genome shotgun (WGS) entry which is preliminary data.</text>
</comment>
<evidence type="ECO:0000256" key="1">
    <source>
        <dbReference type="SAM" id="MobiDB-lite"/>
    </source>
</evidence>
<feature type="compositionally biased region" description="Polar residues" evidence="1">
    <location>
        <begin position="91"/>
        <end position="100"/>
    </location>
</feature>
<gene>
    <name evidence="2" type="ORF">SASPL_152354</name>
</gene>
<feature type="compositionally biased region" description="Basic and acidic residues" evidence="1">
    <location>
        <begin position="63"/>
        <end position="78"/>
    </location>
</feature>
<dbReference type="Proteomes" id="UP000298416">
    <property type="component" value="Unassembled WGS sequence"/>
</dbReference>
<organism evidence="2">
    <name type="scientific">Salvia splendens</name>
    <name type="common">Scarlet sage</name>
    <dbReference type="NCBI Taxonomy" id="180675"/>
    <lineage>
        <taxon>Eukaryota</taxon>
        <taxon>Viridiplantae</taxon>
        <taxon>Streptophyta</taxon>
        <taxon>Embryophyta</taxon>
        <taxon>Tracheophyta</taxon>
        <taxon>Spermatophyta</taxon>
        <taxon>Magnoliopsida</taxon>
        <taxon>eudicotyledons</taxon>
        <taxon>Gunneridae</taxon>
        <taxon>Pentapetalae</taxon>
        <taxon>asterids</taxon>
        <taxon>lamiids</taxon>
        <taxon>Lamiales</taxon>
        <taxon>Lamiaceae</taxon>
        <taxon>Nepetoideae</taxon>
        <taxon>Mentheae</taxon>
        <taxon>Salviinae</taxon>
        <taxon>Salvia</taxon>
        <taxon>Salvia subgen. Calosphace</taxon>
        <taxon>core Calosphace</taxon>
    </lineage>
</organism>
<dbReference type="EMBL" id="PNBA02000021">
    <property type="protein sequence ID" value="KAG6387168.1"/>
    <property type="molecule type" value="Genomic_DNA"/>
</dbReference>
<sequence length="181" mass="20333">MGSCLGTNSHPDGGSKSPPPVYEETVKEVLSETPLHPIPTFHYRETMPHQNKNAFNGARLKREKAAEVSPARKSDAKPGRGRSRSDSGSSKTGLDTSRSPVKTGCHPGRVDYGSGDRIRKGKEEERMAECHRQILSCWKVRLCPWSVSFFYSISCVISAADQGYLWHNKYSRRTFYFPVLR</sequence>
<proteinExistence type="predicted"/>
<keyword evidence="3" id="KW-1185">Reference proteome</keyword>
<accession>A0A8X8W380</accession>
<evidence type="ECO:0000313" key="2">
    <source>
        <dbReference type="EMBL" id="KAG6387168.1"/>
    </source>
</evidence>
<feature type="region of interest" description="Disordered" evidence="1">
    <location>
        <begin position="1"/>
        <end position="118"/>
    </location>
</feature>
<name>A0A8X8W380_SALSN</name>